<keyword evidence="3" id="KW-1185">Reference proteome</keyword>
<protein>
    <submittedName>
        <fullName evidence="4">Glycosyltransferase family 92 protein</fullName>
    </submittedName>
</protein>
<dbReference type="STRING" id="27835.A0A0N4Y8M4"/>
<dbReference type="EMBL" id="UYSL01020799">
    <property type="protein sequence ID" value="VDL76178.1"/>
    <property type="molecule type" value="Genomic_DNA"/>
</dbReference>
<feature type="region of interest" description="Disordered" evidence="1">
    <location>
        <begin position="1"/>
        <end position="25"/>
    </location>
</feature>
<evidence type="ECO:0000313" key="4">
    <source>
        <dbReference type="WBParaSite" id="NBR_0001258801-mRNA-1"/>
    </source>
</evidence>
<dbReference type="AlphaFoldDB" id="A0A0N4Y8M4"/>
<dbReference type="Pfam" id="PF07801">
    <property type="entry name" value="DUF1647"/>
    <property type="match status" value="1"/>
</dbReference>
<evidence type="ECO:0000256" key="1">
    <source>
        <dbReference type="SAM" id="MobiDB-lite"/>
    </source>
</evidence>
<dbReference type="PANTHER" id="PTHR31389:SF4">
    <property type="entry name" value="LD39211P"/>
    <property type="match status" value="1"/>
</dbReference>
<organism evidence="4">
    <name type="scientific">Nippostrongylus brasiliensis</name>
    <name type="common">Rat hookworm</name>
    <dbReference type="NCBI Taxonomy" id="27835"/>
    <lineage>
        <taxon>Eukaryota</taxon>
        <taxon>Metazoa</taxon>
        <taxon>Ecdysozoa</taxon>
        <taxon>Nematoda</taxon>
        <taxon>Chromadorea</taxon>
        <taxon>Rhabditida</taxon>
        <taxon>Rhabditina</taxon>
        <taxon>Rhabditomorpha</taxon>
        <taxon>Strongyloidea</taxon>
        <taxon>Heligmosomidae</taxon>
        <taxon>Nippostrongylus</taxon>
    </lineage>
</organism>
<dbReference type="OMA" id="LANQFWY"/>
<name>A0A0N4Y8M4_NIPBR</name>
<dbReference type="PANTHER" id="PTHR31389">
    <property type="entry name" value="LD39211P"/>
    <property type="match status" value="1"/>
</dbReference>
<accession>A0A0N4Y8M4</accession>
<evidence type="ECO:0000313" key="2">
    <source>
        <dbReference type="EMBL" id="VDL76178.1"/>
    </source>
</evidence>
<dbReference type="InterPro" id="IPR012444">
    <property type="entry name" value="DUF1647"/>
</dbReference>
<dbReference type="WBParaSite" id="NBR_0001258801-mRNA-1">
    <property type="protein sequence ID" value="NBR_0001258801-mRNA-1"/>
    <property type="gene ID" value="NBR_0001258801"/>
</dbReference>
<sequence>MMKTYDSTDNEHGPNGGGSRATHLTAKHQPVHSECECVDANGVAHDFCYHLPENGSIQGRRFSCHHTSTLQSLGLLNTSHLPFALNNFSNPAMVTAFSENHQDEAVNLFESIAKYFPKQRVIVYDLGGVERGELKKFDFLEFRLFNFSRYPEYVRQLRQYRWKPIVIAEVLSEFEAIWYMDSSVVFKKGNLSHVYDLIGCRNRVLKRPPLKSITERDQREARTPHENGWNKEQWKENVAECRKAAYLLHGYSGHGIYPATATAVYSFIPTNFVEIKKPKAKMYEAGFAFVARTIDAMENIVKWYVIYSVNSFSKIGYMRQMIVLVFRYDQSVVNVLAANSYWYDRHYYASEIVDFFDIIRR</sequence>
<dbReference type="Proteomes" id="UP000271162">
    <property type="component" value="Unassembled WGS sequence"/>
</dbReference>
<evidence type="ECO:0000313" key="3">
    <source>
        <dbReference type="Proteomes" id="UP000271162"/>
    </source>
</evidence>
<reference evidence="4" key="1">
    <citation type="submission" date="2017-02" db="UniProtKB">
        <authorList>
            <consortium name="WormBaseParasite"/>
        </authorList>
    </citation>
    <scope>IDENTIFICATION</scope>
</reference>
<gene>
    <name evidence="2" type="ORF">NBR_LOCUS12589</name>
</gene>
<reference evidence="2 3" key="2">
    <citation type="submission" date="2018-11" db="EMBL/GenBank/DDBJ databases">
        <authorList>
            <consortium name="Pathogen Informatics"/>
        </authorList>
    </citation>
    <scope>NUCLEOTIDE SEQUENCE [LARGE SCALE GENOMIC DNA]</scope>
</reference>
<proteinExistence type="predicted"/>